<evidence type="ECO:0000256" key="1">
    <source>
        <dbReference type="ARBA" id="ARBA00022553"/>
    </source>
</evidence>
<dbReference type="Proteomes" id="UP000199585">
    <property type="component" value="Unassembled WGS sequence"/>
</dbReference>
<dbReference type="PANTHER" id="PTHR44591:SF3">
    <property type="entry name" value="RESPONSE REGULATORY DOMAIN-CONTAINING PROTEIN"/>
    <property type="match status" value="1"/>
</dbReference>
<dbReference type="PROSITE" id="PS50110">
    <property type="entry name" value="RESPONSE_REGULATORY"/>
    <property type="match status" value="1"/>
</dbReference>
<dbReference type="GO" id="GO:0000160">
    <property type="term" value="P:phosphorelay signal transduction system"/>
    <property type="evidence" value="ECO:0007669"/>
    <property type="project" value="InterPro"/>
</dbReference>
<dbReference type="PANTHER" id="PTHR44591">
    <property type="entry name" value="STRESS RESPONSE REGULATOR PROTEIN 1"/>
    <property type="match status" value="1"/>
</dbReference>
<dbReference type="STRING" id="245187.SAMN04488003_1711"/>
<feature type="domain" description="Response regulatory" evidence="3">
    <location>
        <begin position="1"/>
        <end position="114"/>
    </location>
</feature>
<sequence length="123" mass="13065">MGQFSMEIMLLPGSLLGGNQHAGYTVFLAPNGQTGLEAVENENPDLILTDYIMPRMDGLAMIAALRAAGVALPIILSSAIPERRLPQTASLAYDAYVGKPYGDKQLLDVVPGLLDKAVQLPLS</sequence>
<dbReference type="InterPro" id="IPR050595">
    <property type="entry name" value="Bact_response_regulator"/>
</dbReference>
<reference evidence="4 5" key="1">
    <citation type="submission" date="2016-10" db="EMBL/GenBank/DDBJ databases">
        <authorList>
            <person name="de Groot N.N."/>
        </authorList>
    </citation>
    <scope>NUCLEOTIDE SEQUENCE [LARGE SCALE GENOMIC DNA]</scope>
    <source>
        <strain evidence="4 5">DSM 16213</strain>
    </source>
</reference>
<accession>A0A1H8KFU6</accession>
<evidence type="ECO:0000256" key="2">
    <source>
        <dbReference type="PROSITE-ProRule" id="PRU00169"/>
    </source>
</evidence>
<dbReference type="SMART" id="SM00448">
    <property type="entry name" value="REC"/>
    <property type="match status" value="1"/>
</dbReference>
<evidence type="ECO:0000313" key="4">
    <source>
        <dbReference type="EMBL" id="SEN91715.1"/>
    </source>
</evidence>
<keyword evidence="1 2" id="KW-0597">Phosphoprotein</keyword>
<dbReference type="Pfam" id="PF00072">
    <property type="entry name" value="Response_reg"/>
    <property type="match status" value="1"/>
</dbReference>
<dbReference type="Gene3D" id="3.40.50.2300">
    <property type="match status" value="1"/>
</dbReference>
<dbReference type="RefSeq" id="WP_089906018.1">
    <property type="nucleotide sequence ID" value="NZ_FOCI01000071.1"/>
</dbReference>
<dbReference type="OrthoDB" id="7326651at2"/>
<keyword evidence="5" id="KW-1185">Reference proteome</keyword>
<evidence type="ECO:0000259" key="3">
    <source>
        <dbReference type="PROSITE" id="PS50110"/>
    </source>
</evidence>
<protein>
    <submittedName>
        <fullName evidence="4">Response regulator receiver domain-containing protein</fullName>
    </submittedName>
</protein>
<feature type="modified residue" description="4-aspartylphosphate" evidence="2">
    <location>
        <position position="50"/>
    </location>
</feature>
<gene>
    <name evidence="4" type="ORF">SAMN04488003_1711</name>
</gene>
<proteinExistence type="predicted"/>
<dbReference type="SUPFAM" id="SSF52172">
    <property type="entry name" value="CheY-like"/>
    <property type="match status" value="1"/>
</dbReference>
<evidence type="ECO:0000313" key="5">
    <source>
        <dbReference type="Proteomes" id="UP000199585"/>
    </source>
</evidence>
<name>A0A1H8KFU6_9RHOB</name>
<dbReference type="InterPro" id="IPR001789">
    <property type="entry name" value="Sig_transdc_resp-reg_receiver"/>
</dbReference>
<dbReference type="InterPro" id="IPR011006">
    <property type="entry name" value="CheY-like_superfamily"/>
</dbReference>
<dbReference type="AlphaFoldDB" id="A0A1H8KFU6"/>
<organism evidence="4 5">
    <name type="scientific">Loktanella fryxellensis</name>
    <dbReference type="NCBI Taxonomy" id="245187"/>
    <lineage>
        <taxon>Bacteria</taxon>
        <taxon>Pseudomonadati</taxon>
        <taxon>Pseudomonadota</taxon>
        <taxon>Alphaproteobacteria</taxon>
        <taxon>Rhodobacterales</taxon>
        <taxon>Roseobacteraceae</taxon>
        <taxon>Loktanella</taxon>
    </lineage>
</organism>
<dbReference type="EMBL" id="FOCI01000071">
    <property type="protein sequence ID" value="SEN91715.1"/>
    <property type="molecule type" value="Genomic_DNA"/>
</dbReference>